<sequence length="113" mass="12110">MAFENNTNLGRVDTILKTLRLIEKSAASNRATDAQIRAVLAPLLEALARYRAANDAPENTSPVATLEDTLTAGQRAALHLADRASTRDLIAALLGRLEAQQARIDTTDNGRAS</sequence>
<keyword evidence="2" id="KW-1185">Reference proteome</keyword>
<gene>
    <name evidence="1" type="ordered locus">RD1_A0073</name>
</gene>
<evidence type="ECO:0000313" key="1">
    <source>
        <dbReference type="EMBL" id="ABI93372.1"/>
    </source>
</evidence>
<dbReference type="HOGENOM" id="CLU_2194487_0_0_5"/>
<name>Q07GM7_ROSDO</name>
<dbReference type="Proteomes" id="UP000007029">
    <property type="component" value="Plasmid pTB1"/>
</dbReference>
<organism evidence="1 2">
    <name type="scientific">Roseobacter denitrificans (strain ATCC 33942 / OCh 114)</name>
    <name type="common">Erythrobacter sp. (strain OCh 114)</name>
    <name type="synonym">Roseobacter denitrificans</name>
    <dbReference type="NCBI Taxonomy" id="375451"/>
    <lineage>
        <taxon>Bacteria</taxon>
        <taxon>Pseudomonadati</taxon>
        <taxon>Pseudomonadota</taxon>
        <taxon>Alphaproteobacteria</taxon>
        <taxon>Rhodobacterales</taxon>
        <taxon>Roseobacteraceae</taxon>
        <taxon>Roseobacter</taxon>
    </lineage>
</organism>
<reference evidence="1 2" key="1">
    <citation type="journal article" date="2007" name="J. Bacteriol.">
        <title>The complete genome sequence of Roseobacter denitrificans reveals a mixotrophic rather than photosynthetic metabolism.</title>
        <authorList>
            <person name="Swingley W.D."/>
            <person name="Sadekar S."/>
            <person name="Mastrian S.D."/>
            <person name="Matthies H.J."/>
            <person name="Hao J."/>
            <person name="Ramos H."/>
            <person name="Acharya C.R."/>
            <person name="Conrad A.L."/>
            <person name="Taylor H.L."/>
            <person name="Dejesa L.C."/>
            <person name="Shah M.K."/>
            <person name="O'huallachain M.E."/>
            <person name="Lince M.T."/>
            <person name="Blankenship R.E."/>
            <person name="Beatty J.T."/>
            <person name="Touchman J.W."/>
        </authorList>
    </citation>
    <scope>NUCLEOTIDE SEQUENCE [LARGE SCALE GENOMIC DNA]</scope>
    <source>
        <strain evidence="2">ATCC 33942 / OCh 114</strain>
        <plasmid evidence="1 2">pTB1</plasmid>
    </source>
</reference>
<keyword evidence="1" id="KW-0614">Plasmid</keyword>
<geneLocation type="plasmid" evidence="1 2">
    <name>pTB1</name>
</geneLocation>
<dbReference type="OrthoDB" id="7867506at2"/>
<dbReference type="EMBL" id="CP000464">
    <property type="protein sequence ID" value="ABI93372.1"/>
    <property type="molecule type" value="Genomic_DNA"/>
</dbReference>
<dbReference type="RefSeq" id="WP_011655428.1">
    <property type="nucleotide sequence ID" value="NC_008386.1"/>
</dbReference>
<dbReference type="KEGG" id="rde:RD1_A0073"/>
<accession>Q07GM7</accession>
<evidence type="ECO:0000313" key="2">
    <source>
        <dbReference type="Proteomes" id="UP000007029"/>
    </source>
</evidence>
<dbReference type="AlphaFoldDB" id="Q07GM7"/>
<proteinExistence type="predicted"/>
<protein>
    <submittedName>
        <fullName evidence="1">Uncharacterized protein</fullName>
    </submittedName>
</protein>